<evidence type="ECO:0000256" key="4">
    <source>
        <dbReference type="ARBA" id="ARBA00022989"/>
    </source>
</evidence>
<dbReference type="InterPro" id="IPR036938">
    <property type="entry name" value="PAP2/HPO_sf"/>
</dbReference>
<dbReference type="InterPro" id="IPR000326">
    <property type="entry name" value="PAP2/HPO"/>
</dbReference>
<reference evidence="8 9" key="1">
    <citation type="submission" date="2024-04" db="EMBL/GenBank/DDBJ databases">
        <authorList>
            <consortium name="Genoscope - CEA"/>
            <person name="William W."/>
        </authorList>
    </citation>
    <scope>NUCLEOTIDE SEQUENCE [LARGE SCALE GENOMIC DNA]</scope>
</reference>
<comment type="subcellular location">
    <subcellularLocation>
        <location evidence="1">Membrane</location>
        <topology evidence="1">Multi-pass membrane protein</topology>
    </subcellularLocation>
</comment>
<dbReference type="CDD" id="cd03390">
    <property type="entry name" value="PAP2_containing_1_like"/>
    <property type="match status" value="1"/>
</dbReference>
<evidence type="ECO:0000256" key="5">
    <source>
        <dbReference type="ARBA" id="ARBA00023136"/>
    </source>
</evidence>
<evidence type="ECO:0000256" key="1">
    <source>
        <dbReference type="ARBA" id="ARBA00004141"/>
    </source>
</evidence>
<dbReference type="Gene3D" id="1.20.144.10">
    <property type="entry name" value="Phosphatidic acid phosphatase type 2/haloperoxidase"/>
    <property type="match status" value="1"/>
</dbReference>
<keyword evidence="5 6" id="KW-0472">Membrane</keyword>
<dbReference type="PANTHER" id="PTHR10165:SF35">
    <property type="entry name" value="RE23632P"/>
    <property type="match status" value="1"/>
</dbReference>
<accession>A0AAV2I7S6</accession>
<keyword evidence="9" id="KW-1185">Reference proteome</keyword>
<gene>
    <name evidence="8" type="ORF">GSLYS_00015219001</name>
</gene>
<dbReference type="SUPFAM" id="SSF48317">
    <property type="entry name" value="Acid phosphatase/Vanadium-dependent haloperoxidase"/>
    <property type="match status" value="1"/>
</dbReference>
<sequence>MSQTIIVIWQVLIIEMFRQCNQIVSKLNSYVAAWKQAHRSLEIELLLRIGIFVLFIITDNLNGHKQIIQPEEVWLYKYPNSPSIIDFHTLQVLSAMSTFCVIWAIYLYNRNLYSSINAVLGVSLSMYLSLVITNLIKLVVGRPRPDFFDRCYKELPEDPKVLSQANCDRSGDLVSQGYKSFPSGHSTLAFGGMAYLSFYIALNLKVFSQINSQHSSLRLIAFLVPLVVATLVAASRTSDYHHHWQDVLAGSFIGLMVAYMCFRQNFPPLTTKRMDLSHPLSPLPEQQGSQLSVIESHSSI</sequence>
<feature type="transmembrane region" description="Helical" evidence="6">
    <location>
        <begin position="243"/>
        <end position="262"/>
    </location>
</feature>
<proteinExistence type="inferred from homology"/>
<evidence type="ECO:0000313" key="9">
    <source>
        <dbReference type="Proteomes" id="UP001497497"/>
    </source>
</evidence>
<dbReference type="AlphaFoldDB" id="A0AAV2I7S6"/>
<dbReference type="GO" id="GO:0016020">
    <property type="term" value="C:membrane"/>
    <property type="evidence" value="ECO:0007669"/>
    <property type="project" value="UniProtKB-SubCell"/>
</dbReference>
<evidence type="ECO:0000259" key="7">
    <source>
        <dbReference type="SMART" id="SM00014"/>
    </source>
</evidence>
<dbReference type="InterPro" id="IPR043216">
    <property type="entry name" value="PAP-like"/>
</dbReference>
<evidence type="ECO:0000256" key="3">
    <source>
        <dbReference type="ARBA" id="ARBA00022692"/>
    </source>
</evidence>
<feature type="transmembrane region" description="Helical" evidence="6">
    <location>
        <begin position="219"/>
        <end position="237"/>
    </location>
</feature>
<feature type="transmembrane region" description="Helical" evidence="6">
    <location>
        <begin position="83"/>
        <end position="106"/>
    </location>
</feature>
<dbReference type="GO" id="GO:0006644">
    <property type="term" value="P:phospholipid metabolic process"/>
    <property type="evidence" value="ECO:0007669"/>
    <property type="project" value="InterPro"/>
</dbReference>
<keyword evidence="3 6" id="KW-0812">Transmembrane</keyword>
<name>A0AAV2I7S6_LYMST</name>
<keyword evidence="4 6" id="KW-1133">Transmembrane helix</keyword>
<feature type="transmembrane region" description="Helical" evidence="6">
    <location>
        <begin position="118"/>
        <end position="140"/>
    </location>
</feature>
<dbReference type="GO" id="GO:0008195">
    <property type="term" value="F:phosphatidate phosphatase activity"/>
    <property type="evidence" value="ECO:0007669"/>
    <property type="project" value="TreeGrafter"/>
</dbReference>
<dbReference type="GO" id="GO:0046839">
    <property type="term" value="P:phospholipid dephosphorylation"/>
    <property type="evidence" value="ECO:0007669"/>
    <property type="project" value="TreeGrafter"/>
</dbReference>
<evidence type="ECO:0000313" key="8">
    <source>
        <dbReference type="EMBL" id="CAL1541613.1"/>
    </source>
</evidence>
<feature type="transmembrane region" description="Helical" evidence="6">
    <location>
        <begin position="45"/>
        <end position="63"/>
    </location>
</feature>
<evidence type="ECO:0000256" key="6">
    <source>
        <dbReference type="SAM" id="Phobius"/>
    </source>
</evidence>
<dbReference type="EMBL" id="CAXITT010000443">
    <property type="protein sequence ID" value="CAL1541613.1"/>
    <property type="molecule type" value="Genomic_DNA"/>
</dbReference>
<dbReference type="Proteomes" id="UP001497497">
    <property type="component" value="Unassembled WGS sequence"/>
</dbReference>
<dbReference type="SMART" id="SM00014">
    <property type="entry name" value="acidPPc"/>
    <property type="match status" value="1"/>
</dbReference>
<dbReference type="Pfam" id="PF01569">
    <property type="entry name" value="PAP2"/>
    <property type="match status" value="1"/>
</dbReference>
<organism evidence="8 9">
    <name type="scientific">Lymnaea stagnalis</name>
    <name type="common">Great pond snail</name>
    <name type="synonym">Helix stagnalis</name>
    <dbReference type="NCBI Taxonomy" id="6523"/>
    <lineage>
        <taxon>Eukaryota</taxon>
        <taxon>Metazoa</taxon>
        <taxon>Spiralia</taxon>
        <taxon>Lophotrochozoa</taxon>
        <taxon>Mollusca</taxon>
        <taxon>Gastropoda</taxon>
        <taxon>Heterobranchia</taxon>
        <taxon>Euthyneura</taxon>
        <taxon>Panpulmonata</taxon>
        <taxon>Hygrophila</taxon>
        <taxon>Lymnaeoidea</taxon>
        <taxon>Lymnaeidae</taxon>
        <taxon>Lymnaea</taxon>
    </lineage>
</organism>
<evidence type="ECO:0000256" key="2">
    <source>
        <dbReference type="ARBA" id="ARBA00008816"/>
    </source>
</evidence>
<comment type="caution">
    <text evidence="8">The sequence shown here is derived from an EMBL/GenBank/DDBJ whole genome shotgun (WGS) entry which is preliminary data.</text>
</comment>
<dbReference type="PANTHER" id="PTHR10165">
    <property type="entry name" value="LIPID PHOSPHATE PHOSPHATASE"/>
    <property type="match status" value="1"/>
</dbReference>
<feature type="transmembrane region" description="Helical" evidence="6">
    <location>
        <begin position="188"/>
        <end position="207"/>
    </location>
</feature>
<protein>
    <recommendedName>
        <fullName evidence="7">Phosphatidic acid phosphatase type 2/haloperoxidase domain-containing protein</fullName>
    </recommendedName>
</protein>
<comment type="similarity">
    <text evidence="2">Belongs to the PA-phosphatase related phosphoesterase family.</text>
</comment>
<feature type="domain" description="Phosphatidic acid phosphatase type 2/haloperoxidase" evidence="7">
    <location>
        <begin position="118"/>
        <end position="262"/>
    </location>
</feature>